<dbReference type="Gene3D" id="3.30.200.20">
    <property type="entry name" value="Phosphorylase Kinase, domain 1"/>
    <property type="match status" value="1"/>
</dbReference>
<dbReference type="FunFam" id="3.30.200.20:FF:000180">
    <property type="entry name" value="serine/threonine-protein kinase STY46-like"/>
    <property type="match status" value="1"/>
</dbReference>
<evidence type="ECO:0000256" key="2">
    <source>
        <dbReference type="ARBA" id="ARBA00022741"/>
    </source>
</evidence>
<evidence type="ECO:0000313" key="8">
    <source>
        <dbReference type="Proteomes" id="UP000271098"/>
    </source>
</evidence>
<dbReference type="Pfam" id="PF07714">
    <property type="entry name" value="PK_Tyr_Ser-Thr"/>
    <property type="match status" value="1"/>
</dbReference>
<gene>
    <name evidence="7" type="ORF">GPUH_LOCUS25605</name>
</gene>
<feature type="binding site" evidence="5">
    <location>
        <position position="32"/>
    </location>
    <ligand>
        <name>ATP</name>
        <dbReference type="ChEBI" id="CHEBI:30616"/>
    </ligand>
</feature>
<dbReference type="OrthoDB" id="339325at2759"/>
<dbReference type="InterPro" id="IPR011009">
    <property type="entry name" value="Kinase-like_dom_sf"/>
</dbReference>
<reference evidence="9" key="1">
    <citation type="submission" date="2016-06" db="UniProtKB">
        <authorList>
            <consortium name="WormBaseParasite"/>
        </authorList>
    </citation>
    <scope>IDENTIFICATION</scope>
</reference>
<dbReference type="PROSITE" id="PS00107">
    <property type="entry name" value="PROTEIN_KINASE_ATP"/>
    <property type="match status" value="1"/>
</dbReference>
<evidence type="ECO:0000256" key="5">
    <source>
        <dbReference type="PROSITE-ProRule" id="PRU10141"/>
    </source>
</evidence>
<dbReference type="InterPro" id="IPR000719">
    <property type="entry name" value="Prot_kinase_dom"/>
</dbReference>
<dbReference type="GO" id="GO:0004674">
    <property type="term" value="F:protein serine/threonine kinase activity"/>
    <property type="evidence" value="ECO:0007669"/>
    <property type="project" value="TreeGrafter"/>
</dbReference>
<dbReference type="PANTHER" id="PTHR44329">
    <property type="entry name" value="SERINE/THREONINE-PROTEIN KINASE TNNI3K-RELATED"/>
    <property type="match status" value="1"/>
</dbReference>
<dbReference type="PROSITE" id="PS50011">
    <property type="entry name" value="PROTEIN_KINASE_DOM"/>
    <property type="match status" value="1"/>
</dbReference>
<evidence type="ECO:0000256" key="1">
    <source>
        <dbReference type="ARBA" id="ARBA00022679"/>
    </source>
</evidence>
<dbReference type="PANTHER" id="PTHR44329:SF246">
    <property type="entry name" value="SERINE_THREONINE-PROTEIN KINASE TNNI3K"/>
    <property type="match status" value="1"/>
</dbReference>
<keyword evidence="1" id="KW-0808">Transferase</keyword>
<evidence type="ECO:0000256" key="4">
    <source>
        <dbReference type="ARBA" id="ARBA00022840"/>
    </source>
</evidence>
<accession>A0A183EXB4</accession>
<dbReference type="InterPro" id="IPR001245">
    <property type="entry name" value="Ser-Thr/Tyr_kinase_cat_dom"/>
</dbReference>
<dbReference type="AlphaFoldDB" id="A0A183EXB4"/>
<proteinExistence type="predicted"/>
<evidence type="ECO:0000313" key="7">
    <source>
        <dbReference type="EMBL" id="VDN44411.1"/>
    </source>
</evidence>
<keyword evidence="3" id="KW-0418">Kinase</keyword>
<keyword evidence="2 5" id="KW-0547">Nucleotide-binding</keyword>
<dbReference type="WBParaSite" id="GPUH_0002563501-mRNA-1">
    <property type="protein sequence ID" value="GPUH_0002563501-mRNA-1"/>
    <property type="gene ID" value="GPUH_0002563501"/>
</dbReference>
<organism evidence="9">
    <name type="scientific">Gongylonema pulchrum</name>
    <dbReference type="NCBI Taxonomy" id="637853"/>
    <lineage>
        <taxon>Eukaryota</taxon>
        <taxon>Metazoa</taxon>
        <taxon>Ecdysozoa</taxon>
        <taxon>Nematoda</taxon>
        <taxon>Chromadorea</taxon>
        <taxon>Rhabditida</taxon>
        <taxon>Spirurina</taxon>
        <taxon>Spiruromorpha</taxon>
        <taxon>Spiruroidea</taxon>
        <taxon>Gongylonematidae</taxon>
        <taxon>Gongylonema</taxon>
    </lineage>
</organism>
<reference evidence="7 8" key="2">
    <citation type="submission" date="2018-11" db="EMBL/GenBank/DDBJ databases">
        <authorList>
            <consortium name="Pathogen Informatics"/>
        </authorList>
    </citation>
    <scope>NUCLEOTIDE SEQUENCE [LARGE SCALE GENOMIC DNA]</scope>
</reference>
<dbReference type="GO" id="GO:0005524">
    <property type="term" value="F:ATP binding"/>
    <property type="evidence" value="ECO:0007669"/>
    <property type="project" value="UniProtKB-UniRule"/>
</dbReference>
<keyword evidence="4 5" id="KW-0067">ATP-binding</keyword>
<dbReference type="EMBL" id="UYRT01105918">
    <property type="protein sequence ID" value="VDN44411.1"/>
    <property type="molecule type" value="Genomic_DNA"/>
</dbReference>
<name>A0A183EXB4_9BILA</name>
<dbReference type="SUPFAM" id="SSF56112">
    <property type="entry name" value="Protein kinase-like (PK-like)"/>
    <property type="match status" value="1"/>
</dbReference>
<keyword evidence="8" id="KW-1185">Reference proteome</keyword>
<dbReference type="InterPro" id="IPR017441">
    <property type="entry name" value="Protein_kinase_ATP_BS"/>
</dbReference>
<dbReference type="InterPro" id="IPR051681">
    <property type="entry name" value="Ser/Thr_Kinases-Pseudokinases"/>
</dbReference>
<dbReference type="Proteomes" id="UP000271098">
    <property type="component" value="Unassembled WGS sequence"/>
</dbReference>
<feature type="domain" description="Protein kinase" evidence="6">
    <location>
        <begin position="5"/>
        <end position="77"/>
    </location>
</feature>
<evidence type="ECO:0000313" key="9">
    <source>
        <dbReference type="WBParaSite" id="GPUH_0002563501-mRNA-1"/>
    </source>
</evidence>
<evidence type="ECO:0000259" key="6">
    <source>
        <dbReference type="PROSITE" id="PS50011"/>
    </source>
</evidence>
<sequence length="77" mass="8464">MLLLPFFQEAIGSGSFGKVYKGTYRGKTVAIKRYRAVAFGSKSEVDMFCREVSILSKLQHPNVITFVGACLDDPSVS</sequence>
<evidence type="ECO:0000256" key="3">
    <source>
        <dbReference type="ARBA" id="ARBA00022777"/>
    </source>
</evidence>
<protein>
    <submittedName>
        <fullName evidence="9">Protein kinase domain-containing protein</fullName>
    </submittedName>
</protein>